<dbReference type="AlphaFoldDB" id="A0AAD1RY39"/>
<name>A0AAD1RY39_PELCU</name>
<organism evidence="1 2">
    <name type="scientific">Pelobates cultripes</name>
    <name type="common">Western spadefoot toad</name>
    <dbReference type="NCBI Taxonomy" id="61616"/>
    <lineage>
        <taxon>Eukaryota</taxon>
        <taxon>Metazoa</taxon>
        <taxon>Chordata</taxon>
        <taxon>Craniata</taxon>
        <taxon>Vertebrata</taxon>
        <taxon>Euteleostomi</taxon>
        <taxon>Amphibia</taxon>
        <taxon>Batrachia</taxon>
        <taxon>Anura</taxon>
        <taxon>Pelobatoidea</taxon>
        <taxon>Pelobatidae</taxon>
        <taxon>Pelobates</taxon>
    </lineage>
</organism>
<gene>
    <name evidence="1" type="ORF">PECUL_23A043457</name>
</gene>
<keyword evidence="2" id="KW-1185">Reference proteome</keyword>
<evidence type="ECO:0000313" key="2">
    <source>
        <dbReference type="Proteomes" id="UP001295444"/>
    </source>
</evidence>
<reference evidence="1" key="1">
    <citation type="submission" date="2022-03" db="EMBL/GenBank/DDBJ databases">
        <authorList>
            <person name="Alioto T."/>
            <person name="Alioto T."/>
            <person name="Gomez Garrido J."/>
        </authorList>
    </citation>
    <scope>NUCLEOTIDE SEQUENCE</scope>
</reference>
<evidence type="ECO:0000313" key="1">
    <source>
        <dbReference type="EMBL" id="CAH2283417.1"/>
    </source>
</evidence>
<dbReference type="Proteomes" id="UP001295444">
    <property type="component" value="Chromosome 04"/>
</dbReference>
<protein>
    <submittedName>
        <fullName evidence="1">Uncharacterized protein</fullName>
    </submittedName>
</protein>
<sequence>MRSSNFRFNFRQRSRILHFDVHPCSFRLPFMTTQRYLHHNVVTYILRDGSSSDPIAFALTKYEFPNVQDG</sequence>
<dbReference type="EMBL" id="OW240915">
    <property type="protein sequence ID" value="CAH2283417.1"/>
    <property type="molecule type" value="Genomic_DNA"/>
</dbReference>
<accession>A0AAD1RY39</accession>
<proteinExistence type="predicted"/>